<keyword evidence="2" id="KW-1185">Reference proteome</keyword>
<protein>
    <submittedName>
        <fullName evidence="1">Uncharacterized protein</fullName>
    </submittedName>
</protein>
<reference evidence="1" key="1">
    <citation type="submission" date="2020-05" db="EMBL/GenBank/DDBJ databases">
        <title>Large-scale comparative analyses of tick genomes elucidate their genetic diversity and vector capacities.</title>
        <authorList>
            <person name="Jia N."/>
            <person name="Wang J."/>
            <person name="Shi W."/>
            <person name="Du L."/>
            <person name="Sun Y."/>
            <person name="Zhan W."/>
            <person name="Jiang J."/>
            <person name="Wang Q."/>
            <person name="Zhang B."/>
            <person name="Ji P."/>
            <person name="Sakyi L.B."/>
            <person name="Cui X."/>
            <person name="Yuan T."/>
            <person name="Jiang B."/>
            <person name="Yang W."/>
            <person name="Lam T.T.-Y."/>
            <person name="Chang Q."/>
            <person name="Ding S."/>
            <person name="Wang X."/>
            <person name="Zhu J."/>
            <person name="Ruan X."/>
            <person name="Zhao L."/>
            <person name="Wei J."/>
            <person name="Que T."/>
            <person name="Du C."/>
            <person name="Cheng J."/>
            <person name="Dai P."/>
            <person name="Han X."/>
            <person name="Huang E."/>
            <person name="Gao Y."/>
            <person name="Liu J."/>
            <person name="Shao H."/>
            <person name="Ye R."/>
            <person name="Li L."/>
            <person name="Wei W."/>
            <person name="Wang X."/>
            <person name="Wang C."/>
            <person name="Yang T."/>
            <person name="Huo Q."/>
            <person name="Li W."/>
            <person name="Guo W."/>
            <person name="Chen H."/>
            <person name="Zhou L."/>
            <person name="Ni X."/>
            <person name="Tian J."/>
            <person name="Zhou Y."/>
            <person name="Sheng Y."/>
            <person name="Liu T."/>
            <person name="Pan Y."/>
            <person name="Xia L."/>
            <person name="Li J."/>
            <person name="Zhao F."/>
            <person name="Cao W."/>
        </authorList>
    </citation>
    <scope>NUCLEOTIDE SEQUENCE</scope>
    <source>
        <strain evidence="1">Hyas-2018</strain>
    </source>
</reference>
<dbReference type="Proteomes" id="UP000821845">
    <property type="component" value="Chromosome 6"/>
</dbReference>
<proteinExistence type="predicted"/>
<name>A0ACB7S5Z2_HYAAI</name>
<evidence type="ECO:0000313" key="2">
    <source>
        <dbReference type="Proteomes" id="UP000821845"/>
    </source>
</evidence>
<evidence type="ECO:0000313" key="1">
    <source>
        <dbReference type="EMBL" id="KAH6929088.1"/>
    </source>
</evidence>
<organism evidence="1 2">
    <name type="scientific">Hyalomma asiaticum</name>
    <name type="common">Tick</name>
    <dbReference type="NCBI Taxonomy" id="266040"/>
    <lineage>
        <taxon>Eukaryota</taxon>
        <taxon>Metazoa</taxon>
        <taxon>Ecdysozoa</taxon>
        <taxon>Arthropoda</taxon>
        <taxon>Chelicerata</taxon>
        <taxon>Arachnida</taxon>
        <taxon>Acari</taxon>
        <taxon>Parasitiformes</taxon>
        <taxon>Ixodida</taxon>
        <taxon>Ixodoidea</taxon>
        <taxon>Ixodidae</taxon>
        <taxon>Hyalomminae</taxon>
        <taxon>Hyalomma</taxon>
    </lineage>
</organism>
<comment type="caution">
    <text evidence="1">The sequence shown here is derived from an EMBL/GenBank/DDBJ whole genome shotgun (WGS) entry which is preliminary data.</text>
</comment>
<dbReference type="EMBL" id="CM023486">
    <property type="protein sequence ID" value="KAH6929088.1"/>
    <property type="molecule type" value="Genomic_DNA"/>
</dbReference>
<gene>
    <name evidence="1" type="ORF">HPB50_023386</name>
</gene>
<accession>A0ACB7S5Z2</accession>
<sequence length="352" mass="40719">MSLRIPANVRVTASGNGWMTSDKLQEWLGRVWGPNSDDVRRLLVLDQAPIHKTQATKDNLELRDTDVVYVPAGCTSLLQPADVYWNRPFKANLRRAWENFIRKEQRTPKGNLRKPSRQDALDFVSEAWAAATEETVARSFQRVWHCQRARRFRGCCDTMHSYTVKKKIEVVEWHRHNGKNVHATARHFNLDRKRTREWEKKYETLLQQNFGKAKLQRKLSNGAPVFSEEVDDALFEFLERERSAGRAVSNRLLSEEAVKIAHSLQLGNFLASSQYIKRWKQRFGVTMRQATNESQKTPEDFTEAAKASRSAVNALRIRHDYTLFNISNMDQTMVRMNSPANRTNNVVGESTV</sequence>